<sequence>MQLNSLIERVEIPARQARSVRVGAGRRVRVTTETGGQVGDLFAFTGDDLAEHLSAAHTRAHVGRLFPAVGEQFVTDLREPILTLIEDASPGRHDMLIPACDPARYRALGVVGAHASCAENLRRVAGPLGREIDVVPQPVNVFMDIPVDQEGDLAWLRSPAAAGASITFEAVRECVVIVSACPQDLVDINGGTPKPLVLEYAAHMEGSVRS</sequence>
<keyword evidence="3" id="KW-1185">Reference proteome</keyword>
<dbReference type="EMBL" id="FOKG01000011">
    <property type="protein sequence ID" value="SFB44364.1"/>
    <property type="molecule type" value="Genomic_DNA"/>
</dbReference>
<evidence type="ECO:0000313" key="2">
    <source>
        <dbReference type="EMBL" id="SFB44364.1"/>
    </source>
</evidence>
<proteinExistence type="predicted"/>
<dbReference type="OrthoDB" id="9772660at2"/>
<dbReference type="PANTHER" id="PTHR31527:SF0">
    <property type="entry name" value="RE64534P"/>
    <property type="match status" value="1"/>
</dbReference>
<name>A0A1I1B1Y9_9PSEU</name>
<organism evidence="2 3">
    <name type="scientific">Amycolatopsis marina</name>
    <dbReference type="NCBI Taxonomy" id="490629"/>
    <lineage>
        <taxon>Bacteria</taxon>
        <taxon>Bacillati</taxon>
        <taxon>Actinomycetota</taxon>
        <taxon>Actinomycetes</taxon>
        <taxon>Pseudonocardiales</taxon>
        <taxon>Pseudonocardiaceae</taxon>
        <taxon>Amycolatopsis</taxon>
    </lineage>
</organism>
<dbReference type="InterPro" id="IPR018959">
    <property type="entry name" value="DUF1989"/>
</dbReference>
<dbReference type="RefSeq" id="WP_091674664.1">
    <property type="nucleotide sequence ID" value="NZ_FOKG01000011.1"/>
</dbReference>
<evidence type="ECO:0000259" key="1">
    <source>
        <dbReference type="Pfam" id="PF09347"/>
    </source>
</evidence>
<accession>A0A1I1B1Y9</accession>
<dbReference type="Proteomes" id="UP000243799">
    <property type="component" value="Unassembled WGS sequence"/>
</dbReference>
<dbReference type="Pfam" id="PF09347">
    <property type="entry name" value="DUF1989"/>
    <property type="match status" value="1"/>
</dbReference>
<evidence type="ECO:0000313" key="3">
    <source>
        <dbReference type="Proteomes" id="UP000243799"/>
    </source>
</evidence>
<dbReference type="PANTHER" id="PTHR31527">
    <property type="entry name" value="RE64534P"/>
    <property type="match status" value="1"/>
</dbReference>
<dbReference type="AlphaFoldDB" id="A0A1I1B1Y9"/>
<feature type="domain" description="DUF1989" evidence="1">
    <location>
        <begin position="11"/>
        <end position="174"/>
    </location>
</feature>
<protein>
    <recommendedName>
        <fullName evidence="1">DUF1989 domain-containing protein</fullName>
    </recommendedName>
</protein>
<dbReference type="STRING" id="490629.SAMN05216266_111197"/>
<reference evidence="3" key="1">
    <citation type="submission" date="2016-10" db="EMBL/GenBank/DDBJ databases">
        <authorList>
            <person name="Varghese N."/>
            <person name="Submissions S."/>
        </authorList>
    </citation>
    <scope>NUCLEOTIDE SEQUENCE [LARGE SCALE GENOMIC DNA]</scope>
    <source>
        <strain evidence="3">CGMCC 4.3568</strain>
    </source>
</reference>
<gene>
    <name evidence="2" type="ORF">SAMN05216266_111197</name>
</gene>